<accession>A0AA85IYW2</accession>
<keyword evidence="6" id="KW-0496">Mitochondrion</keyword>
<dbReference type="Proteomes" id="UP000050795">
    <property type="component" value="Unassembled WGS sequence"/>
</dbReference>
<evidence type="ECO:0008006" key="13">
    <source>
        <dbReference type="Google" id="ProtNLM"/>
    </source>
</evidence>
<comment type="similarity">
    <text evidence="2">Belongs to the metaxin family.</text>
</comment>
<dbReference type="GO" id="GO:0007005">
    <property type="term" value="P:mitochondrion organization"/>
    <property type="evidence" value="ECO:0007669"/>
    <property type="project" value="TreeGrafter"/>
</dbReference>
<evidence type="ECO:0000256" key="5">
    <source>
        <dbReference type="ARBA" id="ARBA00022927"/>
    </source>
</evidence>
<evidence type="ECO:0000256" key="3">
    <source>
        <dbReference type="ARBA" id="ARBA00022448"/>
    </source>
</evidence>
<evidence type="ECO:0000256" key="4">
    <source>
        <dbReference type="ARBA" id="ARBA00022787"/>
    </source>
</evidence>
<evidence type="ECO:0000313" key="12">
    <source>
        <dbReference type="WBParaSite" id="TREG1_114540.3"/>
    </source>
</evidence>
<keyword evidence="3" id="KW-0813">Transport</keyword>
<protein>
    <recommendedName>
        <fullName evidence="13">Tom37 domain-containing protein</fullName>
    </recommendedName>
</protein>
<proteinExistence type="inferred from homology"/>
<comment type="subcellular location">
    <subcellularLocation>
        <location evidence="1">Mitochondrion outer membrane</location>
    </subcellularLocation>
</comment>
<dbReference type="GO" id="GO:0001401">
    <property type="term" value="C:SAM complex"/>
    <property type="evidence" value="ECO:0007669"/>
    <property type="project" value="InterPro"/>
</dbReference>
<evidence type="ECO:0000256" key="2">
    <source>
        <dbReference type="ARBA" id="ARBA00009170"/>
    </source>
</evidence>
<keyword evidence="7 8" id="KW-0472">Membrane</keyword>
<evidence type="ECO:0000256" key="6">
    <source>
        <dbReference type="ARBA" id="ARBA00023128"/>
    </source>
</evidence>
<dbReference type="Pfam" id="PF17171">
    <property type="entry name" value="GST_C_6"/>
    <property type="match status" value="1"/>
</dbReference>
<dbReference type="SUPFAM" id="SSF47616">
    <property type="entry name" value="GST C-terminal domain-like"/>
    <property type="match status" value="1"/>
</dbReference>
<dbReference type="WBParaSite" id="TREG1_114540.3">
    <property type="protein sequence ID" value="TREG1_114540.3"/>
    <property type="gene ID" value="TREG1_114540"/>
</dbReference>
<feature type="transmembrane region" description="Helical" evidence="8">
    <location>
        <begin position="273"/>
        <end position="290"/>
    </location>
</feature>
<evidence type="ECO:0000256" key="8">
    <source>
        <dbReference type="SAM" id="Phobius"/>
    </source>
</evidence>
<reference evidence="12" key="2">
    <citation type="submission" date="2023-11" db="UniProtKB">
        <authorList>
            <consortium name="WormBaseParasite"/>
        </authorList>
    </citation>
    <scope>IDENTIFICATION</scope>
</reference>
<dbReference type="GO" id="GO:0015031">
    <property type="term" value="P:protein transport"/>
    <property type="evidence" value="ECO:0007669"/>
    <property type="project" value="UniProtKB-KW"/>
</dbReference>
<keyword evidence="4" id="KW-1000">Mitochondrion outer membrane</keyword>
<feature type="domain" description="Metaxin glutathione S-transferase" evidence="10">
    <location>
        <begin position="146"/>
        <end position="184"/>
    </location>
</feature>
<dbReference type="InterPro" id="IPR033468">
    <property type="entry name" value="Metaxin_GST"/>
</dbReference>
<dbReference type="Pfam" id="PF10568">
    <property type="entry name" value="Tom37"/>
    <property type="match status" value="1"/>
</dbReference>
<keyword evidence="11" id="KW-1185">Reference proteome</keyword>
<dbReference type="PANTHER" id="PTHR12289:SF41">
    <property type="entry name" value="FAILED AXON CONNECTIONS-RELATED"/>
    <property type="match status" value="1"/>
</dbReference>
<organism evidence="11 12">
    <name type="scientific">Trichobilharzia regenti</name>
    <name type="common">Nasal bird schistosome</name>
    <dbReference type="NCBI Taxonomy" id="157069"/>
    <lineage>
        <taxon>Eukaryota</taxon>
        <taxon>Metazoa</taxon>
        <taxon>Spiralia</taxon>
        <taxon>Lophotrochozoa</taxon>
        <taxon>Platyhelminthes</taxon>
        <taxon>Trematoda</taxon>
        <taxon>Digenea</taxon>
        <taxon>Strigeidida</taxon>
        <taxon>Schistosomatoidea</taxon>
        <taxon>Schistosomatidae</taxon>
        <taxon>Trichobilharzia</taxon>
    </lineage>
</organism>
<evidence type="ECO:0000313" key="11">
    <source>
        <dbReference type="Proteomes" id="UP000050795"/>
    </source>
</evidence>
<evidence type="ECO:0000259" key="10">
    <source>
        <dbReference type="Pfam" id="PF17171"/>
    </source>
</evidence>
<dbReference type="InterPro" id="IPR019564">
    <property type="entry name" value="Sam37/metaxin_N"/>
</dbReference>
<evidence type="ECO:0000256" key="1">
    <source>
        <dbReference type="ARBA" id="ARBA00004294"/>
    </source>
</evidence>
<dbReference type="PANTHER" id="PTHR12289">
    <property type="entry name" value="METAXIN RELATED"/>
    <property type="match status" value="1"/>
</dbReference>
<dbReference type="AlphaFoldDB" id="A0AA85IYW2"/>
<dbReference type="InterPro" id="IPR036282">
    <property type="entry name" value="Glutathione-S-Trfase_C_sf"/>
</dbReference>
<keyword evidence="8" id="KW-0812">Transmembrane</keyword>
<feature type="domain" description="Mitochondrial outer membrane transport complex Sam37/metaxin N-terminal" evidence="9">
    <location>
        <begin position="23"/>
        <end position="113"/>
    </location>
</feature>
<reference evidence="11" key="1">
    <citation type="submission" date="2022-06" db="EMBL/GenBank/DDBJ databases">
        <authorList>
            <person name="Berger JAMES D."/>
            <person name="Berger JAMES D."/>
        </authorList>
    </citation>
    <scope>NUCLEOTIDE SEQUENCE [LARGE SCALE GENOMIC DNA]</scope>
</reference>
<name>A0AA85IYW2_TRIRE</name>
<sequence length="302" mass="34730">MFANICAPINLKMQSPVEGNASGYPILCHDSKNYSGIPVILTYLRKENYGLEYELSDTEGVKLCALISAIERRLAPAVNWFLWADDCVYTKFTRKMYFESIGFMRQLYIPHIWRNEKIKRAKSSQLVICLKKMSELEIGEHLYSLAKVCITSLSYVLNENTYFVGNRPTAVDAYVFAFIWPLLLYESEHGDSNWWDIDYTKVPSSVSSLSSSSAHVQSSTHQLITHLLQCSNLIRYFKHILVKYFPKQVKYFKKDKSSPVGESTLSHPVRDCILWGTGVAGLFLTYAYYSNNLKILQRFRST</sequence>
<keyword evidence="5" id="KW-0653">Protein transport</keyword>
<evidence type="ECO:0000256" key="7">
    <source>
        <dbReference type="ARBA" id="ARBA00023136"/>
    </source>
</evidence>
<dbReference type="InterPro" id="IPR050931">
    <property type="entry name" value="Mito_Protein_Transport_Metaxin"/>
</dbReference>
<evidence type="ECO:0000259" key="9">
    <source>
        <dbReference type="Pfam" id="PF10568"/>
    </source>
</evidence>
<keyword evidence="8" id="KW-1133">Transmembrane helix</keyword>